<dbReference type="SUPFAM" id="SSF56672">
    <property type="entry name" value="DNA/RNA polymerases"/>
    <property type="match status" value="1"/>
</dbReference>
<dbReference type="GO" id="GO:0006508">
    <property type="term" value="P:proteolysis"/>
    <property type="evidence" value="ECO:0007669"/>
    <property type="project" value="UniProtKB-KW"/>
</dbReference>
<keyword evidence="12" id="KW-0695">RNA-directed DNA polymerase</keyword>
<keyword evidence="19" id="KW-1185">Reference proteome</keyword>
<evidence type="ECO:0000256" key="10">
    <source>
        <dbReference type="ARBA" id="ARBA00022884"/>
    </source>
</evidence>
<evidence type="ECO:0000256" key="16">
    <source>
        <dbReference type="SAM" id="MobiDB-lite"/>
    </source>
</evidence>
<sequence length="875" mass="102148">MSTPGCHFKNSPAHFQRMMDAIFQEEILECWMVLYIDDIIIYSETWEDHVQYIDRGLTLLELIHKVSGLSLSIDKNKVAAVLLKSVPKNIKEMQYFLGFSCYYRHHIRNFARITSSLYKLCLKDVVFEITKERRDAYKRIKHELTNALVLILPDFELPFKLCIDEACSQGLGEALHQRQIVDGEPRERVICYICRKLKDSEARYGATQTEGLCLVWALEKLHYYLDGAVFEFYTDCTALKSLLNTNTTNRHILRWKIAIQEYRGNMTIIYKEGRSHINVDGLRRWPLENVKSNPAYDPEVAAKIPIHFMEIDKRKNFRFSECSPESGTPDSGDTDSEGTETPILGIRVSQLYNEFFSAVMKTYAKHKQCGILFQLFQQKYRSPDLESQLEGPWLRDYKDNKFFLIEGLLYHREKHTSELTVVDRDHISLILQEYHDCCYMGHMSEDRTKERVARTDWWPKWEQELSEYIDTCKRCQKANRKHGKKDELLQHIEEPKHPWETINMDWVTGLVPGGKGNFNAFLIIVDRFRKSVRCLPCHKEDTAMDTALLFWNNIIYTCGVPKITISDRDPKFTSEFWTKLYDMLGTKPAFSKAYHPQTDGLAERIIQKMEDIIRGFYAYGMEYKDHGGYTHDWVTLLPEVQLAYNIRQHSTTGKSPSLIEKGWNPLLPVNHLQKNLLTIHPTAKDFHDMCKKACDTVGKCIAEAKEYNKRRWDRSHMEPEFKEGDQVLASTLNFNNIKGPKKMRASFVGPFNIIKLIGANEVEVKLPEEFSRKHPVFPVSLVKPYLQTKEEKFPYRKENPTPPKIVEVEDSPGPVKKIIKARKIRLNGKDQRQDLVRFKNQTADTDEWLAEDAIPDGNLHLSRFRAFRRTENSHK</sequence>
<keyword evidence="2" id="KW-0808">Transferase</keyword>
<dbReference type="Gene3D" id="3.30.70.270">
    <property type="match status" value="2"/>
</dbReference>
<evidence type="ECO:0000256" key="1">
    <source>
        <dbReference type="ARBA" id="ARBA00022670"/>
    </source>
</evidence>
<keyword evidence="15" id="KW-0233">DNA recombination</keyword>
<dbReference type="PROSITE" id="PS50994">
    <property type="entry name" value="INTEGRASE"/>
    <property type="match status" value="1"/>
</dbReference>
<dbReference type="Pfam" id="PF24626">
    <property type="entry name" value="SH3_Tf2-1"/>
    <property type="match status" value="1"/>
</dbReference>
<evidence type="ECO:0000259" key="17">
    <source>
        <dbReference type="PROSITE" id="PS50994"/>
    </source>
</evidence>
<dbReference type="InterPro" id="IPR001584">
    <property type="entry name" value="Integrase_cat-core"/>
</dbReference>
<accession>A0A9Q3BK19</accession>
<dbReference type="Pfam" id="PF17917">
    <property type="entry name" value="RT_RNaseH"/>
    <property type="match status" value="1"/>
</dbReference>
<feature type="region of interest" description="Disordered" evidence="16">
    <location>
        <begin position="319"/>
        <end position="339"/>
    </location>
</feature>
<evidence type="ECO:0000256" key="3">
    <source>
        <dbReference type="ARBA" id="ARBA00022695"/>
    </source>
</evidence>
<dbReference type="PANTHER" id="PTHR37984:SF5">
    <property type="entry name" value="PROTEIN NYNRIN-LIKE"/>
    <property type="match status" value="1"/>
</dbReference>
<keyword evidence="9" id="KW-0460">Magnesium</keyword>
<evidence type="ECO:0000256" key="6">
    <source>
        <dbReference type="ARBA" id="ARBA00022750"/>
    </source>
</evidence>
<proteinExistence type="predicted"/>
<dbReference type="CDD" id="cd09274">
    <property type="entry name" value="RNase_HI_RT_Ty3"/>
    <property type="match status" value="1"/>
</dbReference>
<dbReference type="InterPro" id="IPR012337">
    <property type="entry name" value="RNaseH-like_sf"/>
</dbReference>
<dbReference type="GO" id="GO:0005634">
    <property type="term" value="C:nucleus"/>
    <property type="evidence" value="ECO:0007669"/>
    <property type="project" value="UniProtKB-ARBA"/>
</dbReference>
<keyword evidence="3" id="KW-0548">Nucleotidyltransferase</keyword>
<dbReference type="GO" id="GO:0003723">
    <property type="term" value="F:RNA binding"/>
    <property type="evidence" value="ECO:0007669"/>
    <property type="project" value="UniProtKB-KW"/>
</dbReference>
<protein>
    <recommendedName>
        <fullName evidence="17">Integrase catalytic domain-containing protein</fullName>
    </recommendedName>
</protein>
<evidence type="ECO:0000256" key="2">
    <source>
        <dbReference type="ARBA" id="ARBA00022679"/>
    </source>
</evidence>
<keyword evidence="8" id="KW-0378">Hydrolase</keyword>
<evidence type="ECO:0000256" key="14">
    <source>
        <dbReference type="ARBA" id="ARBA00023125"/>
    </source>
</evidence>
<keyword evidence="1" id="KW-0645">Protease</keyword>
<reference evidence="18" key="1">
    <citation type="submission" date="2021-03" db="EMBL/GenBank/DDBJ databases">
        <title>Draft genome sequence of rust myrtle Austropuccinia psidii MF-1, a brazilian biotype.</title>
        <authorList>
            <person name="Quecine M.C."/>
            <person name="Pachon D.M.R."/>
            <person name="Bonatelli M.L."/>
            <person name="Correr F.H."/>
            <person name="Franceschini L.M."/>
            <person name="Leite T.F."/>
            <person name="Margarido G.R.A."/>
            <person name="Almeida C.A."/>
            <person name="Ferrarezi J.A."/>
            <person name="Labate C.A."/>
        </authorList>
    </citation>
    <scope>NUCLEOTIDE SEQUENCE</scope>
    <source>
        <strain evidence="18">MF-1</strain>
    </source>
</reference>
<comment type="caution">
    <text evidence="18">The sequence shown here is derived from an EMBL/GenBank/DDBJ whole genome shotgun (WGS) entry which is preliminary data.</text>
</comment>
<keyword evidence="11" id="KW-0229">DNA integration</keyword>
<dbReference type="Gene3D" id="3.30.420.10">
    <property type="entry name" value="Ribonuclease H-like superfamily/Ribonuclease H"/>
    <property type="match status" value="1"/>
</dbReference>
<dbReference type="GO" id="GO:0003887">
    <property type="term" value="F:DNA-directed DNA polymerase activity"/>
    <property type="evidence" value="ECO:0007669"/>
    <property type="project" value="UniProtKB-KW"/>
</dbReference>
<dbReference type="GO" id="GO:0004519">
    <property type="term" value="F:endonuclease activity"/>
    <property type="evidence" value="ECO:0007669"/>
    <property type="project" value="UniProtKB-KW"/>
</dbReference>
<evidence type="ECO:0000256" key="4">
    <source>
        <dbReference type="ARBA" id="ARBA00022722"/>
    </source>
</evidence>
<dbReference type="GO" id="GO:0006310">
    <property type="term" value="P:DNA recombination"/>
    <property type="evidence" value="ECO:0007669"/>
    <property type="project" value="UniProtKB-KW"/>
</dbReference>
<name>A0A9Q3BK19_9BASI</name>
<dbReference type="InterPro" id="IPR043502">
    <property type="entry name" value="DNA/RNA_pol_sf"/>
</dbReference>
<gene>
    <name evidence="18" type="ORF">O181_006934</name>
</gene>
<keyword evidence="7" id="KW-0255">Endonuclease</keyword>
<dbReference type="Pfam" id="PF00078">
    <property type="entry name" value="RVT_1"/>
    <property type="match status" value="1"/>
</dbReference>
<dbReference type="InterPro" id="IPR041373">
    <property type="entry name" value="RT_RNaseH"/>
</dbReference>
<keyword evidence="10" id="KW-0694">RNA-binding</keyword>
<dbReference type="GO" id="GO:0015074">
    <property type="term" value="P:DNA integration"/>
    <property type="evidence" value="ECO:0007669"/>
    <property type="project" value="UniProtKB-KW"/>
</dbReference>
<dbReference type="Proteomes" id="UP000765509">
    <property type="component" value="Unassembled WGS sequence"/>
</dbReference>
<dbReference type="SUPFAM" id="SSF53098">
    <property type="entry name" value="Ribonuclease H-like"/>
    <property type="match status" value="1"/>
</dbReference>
<evidence type="ECO:0000256" key="13">
    <source>
        <dbReference type="ARBA" id="ARBA00022932"/>
    </source>
</evidence>
<feature type="domain" description="Integrase catalytic" evidence="17">
    <location>
        <begin position="494"/>
        <end position="664"/>
    </location>
</feature>
<dbReference type="FunFam" id="3.30.70.270:FF:000020">
    <property type="entry name" value="Transposon Tf2-6 polyprotein-like Protein"/>
    <property type="match status" value="1"/>
</dbReference>
<dbReference type="InterPro" id="IPR056924">
    <property type="entry name" value="SH3_Tf2-1"/>
</dbReference>
<dbReference type="InterPro" id="IPR041588">
    <property type="entry name" value="Integrase_H2C2"/>
</dbReference>
<keyword evidence="5" id="KW-0479">Metal-binding</keyword>
<dbReference type="Pfam" id="PF17921">
    <property type="entry name" value="Integrase_H2C2"/>
    <property type="match status" value="1"/>
</dbReference>
<keyword evidence="13" id="KW-0239">DNA-directed DNA polymerase</keyword>
<evidence type="ECO:0000256" key="15">
    <source>
        <dbReference type="ARBA" id="ARBA00023172"/>
    </source>
</evidence>
<evidence type="ECO:0000313" key="18">
    <source>
        <dbReference type="EMBL" id="MBW0467219.1"/>
    </source>
</evidence>
<evidence type="ECO:0000256" key="7">
    <source>
        <dbReference type="ARBA" id="ARBA00022759"/>
    </source>
</evidence>
<dbReference type="InterPro" id="IPR043128">
    <property type="entry name" value="Rev_trsase/Diguanyl_cyclase"/>
</dbReference>
<dbReference type="InterPro" id="IPR000477">
    <property type="entry name" value="RT_dom"/>
</dbReference>
<keyword evidence="14" id="KW-0238">DNA-binding</keyword>
<evidence type="ECO:0000256" key="9">
    <source>
        <dbReference type="ARBA" id="ARBA00022842"/>
    </source>
</evidence>
<dbReference type="GO" id="GO:0003677">
    <property type="term" value="F:DNA binding"/>
    <property type="evidence" value="ECO:0007669"/>
    <property type="project" value="UniProtKB-KW"/>
</dbReference>
<organism evidence="18 19">
    <name type="scientific">Austropuccinia psidii MF-1</name>
    <dbReference type="NCBI Taxonomy" id="1389203"/>
    <lineage>
        <taxon>Eukaryota</taxon>
        <taxon>Fungi</taxon>
        <taxon>Dikarya</taxon>
        <taxon>Basidiomycota</taxon>
        <taxon>Pucciniomycotina</taxon>
        <taxon>Pucciniomycetes</taxon>
        <taxon>Pucciniales</taxon>
        <taxon>Sphaerophragmiaceae</taxon>
        <taxon>Austropuccinia</taxon>
    </lineage>
</organism>
<keyword evidence="6" id="KW-0064">Aspartyl protease</keyword>
<evidence type="ECO:0000256" key="8">
    <source>
        <dbReference type="ARBA" id="ARBA00022801"/>
    </source>
</evidence>
<dbReference type="AlphaFoldDB" id="A0A9Q3BK19"/>
<dbReference type="GO" id="GO:0046872">
    <property type="term" value="F:metal ion binding"/>
    <property type="evidence" value="ECO:0007669"/>
    <property type="project" value="UniProtKB-KW"/>
</dbReference>
<evidence type="ECO:0000256" key="11">
    <source>
        <dbReference type="ARBA" id="ARBA00022908"/>
    </source>
</evidence>
<dbReference type="GO" id="GO:0003964">
    <property type="term" value="F:RNA-directed DNA polymerase activity"/>
    <property type="evidence" value="ECO:0007669"/>
    <property type="project" value="UniProtKB-KW"/>
</dbReference>
<dbReference type="InterPro" id="IPR050951">
    <property type="entry name" value="Retrovirus_Pol_polyprotein"/>
</dbReference>
<evidence type="ECO:0000256" key="5">
    <source>
        <dbReference type="ARBA" id="ARBA00022723"/>
    </source>
</evidence>
<keyword evidence="4" id="KW-0540">Nuclease</keyword>
<dbReference type="GO" id="GO:0004190">
    <property type="term" value="F:aspartic-type endopeptidase activity"/>
    <property type="evidence" value="ECO:0007669"/>
    <property type="project" value="UniProtKB-KW"/>
</dbReference>
<dbReference type="Gene3D" id="1.10.340.70">
    <property type="match status" value="1"/>
</dbReference>
<dbReference type="PANTHER" id="PTHR37984">
    <property type="entry name" value="PROTEIN CBG26694"/>
    <property type="match status" value="1"/>
</dbReference>
<evidence type="ECO:0000256" key="12">
    <source>
        <dbReference type="ARBA" id="ARBA00022918"/>
    </source>
</evidence>
<dbReference type="EMBL" id="AVOT02001525">
    <property type="protein sequence ID" value="MBW0467219.1"/>
    <property type="molecule type" value="Genomic_DNA"/>
</dbReference>
<dbReference type="InterPro" id="IPR036397">
    <property type="entry name" value="RNaseH_sf"/>
</dbReference>
<evidence type="ECO:0000313" key="19">
    <source>
        <dbReference type="Proteomes" id="UP000765509"/>
    </source>
</evidence>